<dbReference type="EMBL" id="CP023777">
    <property type="protein sequence ID" value="ATL45804.1"/>
    <property type="molecule type" value="Genomic_DNA"/>
</dbReference>
<dbReference type="Proteomes" id="UP000220133">
    <property type="component" value="Chromosome"/>
</dbReference>
<accession>A0A291QPN4</accession>
<dbReference type="OrthoDB" id="664260at2"/>
<evidence type="ECO:0000313" key="2">
    <source>
        <dbReference type="Proteomes" id="UP000220133"/>
    </source>
</evidence>
<dbReference type="RefSeq" id="WP_098192194.1">
    <property type="nucleotide sequence ID" value="NZ_CP023777.1"/>
</dbReference>
<dbReference type="AlphaFoldDB" id="A0A291QPN4"/>
<dbReference type="KEGG" id="cbae:COR50_00750"/>
<evidence type="ECO:0008006" key="3">
    <source>
        <dbReference type="Google" id="ProtNLM"/>
    </source>
</evidence>
<reference evidence="1 2" key="1">
    <citation type="submission" date="2017-10" db="EMBL/GenBank/DDBJ databases">
        <title>Paenichitinophaga pekingensis gen. nov., sp. nov., isolated from activated sludge.</title>
        <authorList>
            <person name="Jin D."/>
            <person name="Kong X."/>
            <person name="Deng Y."/>
            <person name="Bai Z."/>
        </authorList>
    </citation>
    <scope>NUCLEOTIDE SEQUENCE [LARGE SCALE GENOMIC DNA]</scope>
    <source>
        <strain evidence="1 2">13</strain>
    </source>
</reference>
<name>A0A291QPN4_9BACT</name>
<keyword evidence="2" id="KW-1185">Reference proteome</keyword>
<evidence type="ECO:0000313" key="1">
    <source>
        <dbReference type="EMBL" id="ATL45804.1"/>
    </source>
</evidence>
<organism evidence="1 2">
    <name type="scientific">Chitinophaga caeni</name>
    <dbReference type="NCBI Taxonomy" id="2029983"/>
    <lineage>
        <taxon>Bacteria</taxon>
        <taxon>Pseudomonadati</taxon>
        <taxon>Bacteroidota</taxon>
        <taxon>Chitinophagia</taxon>
        <taxon>Chitinophagales</taxon>
        <taxon>Chitinophagaceae</taxon>
        <taxon>Chitinophaga</taxon>
    </lineage>
</organism>
<sequence length="270" mass="30520">MKTIVLTLALLHANVYLQGQVYVWKEFSNIHNFGSFSQHFQQASSFQDNPACLSRQMKLTFGAWYHYAYMLNELSAFSSYLLIPGKKSGFGIAASLQGKVPWQQSNYSISYGRLLSGEFELGIQFHYFQLKTAGYGKDRFVMPELAILMHPTSLLSIGISGQVPVKDKPLKYSGMRTPFVYTLGIGYELEKVALLELMLTKVGQEMVSCRFRCSYQAALQKILFTGINTRPFNFFLGSSIRISSVSLGLMVYYHPNLGLYPNSSIAWQKL</sequence>
<proteinExistence type="predicted"/>
<gene>
    <name evidence="1" type="ORF">COR50_00750</name>
</gene>
<protein>
    <recommendedName>
        <fullName evidence="3">Type IX secretion system membrane protein PorP/SprF</fullName>
    </recommendedName>
</protein>